<evidence type="ECO:0000313" key="2">
    <source>
        <dbReference type="Proteomes" id="UP001396334"/>
    </source>
</evidence>
<reference evidence="1 2" key="1">
    <citation type="journal article" date="2024" name="G3 (Bethesda)">
        <title>Genome assembly of Hibiscus sabdariffa L. provides insights into metabolisms of medicinal natural products.</title>
        <authorList>
            <person name="Kim T."/>
        </authorList>
    </citation>
    <scope>NUCLEOTIDE SEQUENCE [LARGE SCALE GENOMIC DNA]</scope>
    <source>
        <strain evidence="1">TK-2024</strain>
        <tissue evidence="1">Old leaves</tissue>
    </source>
</reference>
<comment type="caution">
    <text evidence="1">The sequence shown here is derived from an EMBL/GenBank/DDBJ whole genome shotgun (WGS) entry which is preliminary data.</text>
</comment>
<gene>
    <name evidence="1" type="ORF">V6N11_035777</name>
</gene>
<keyword evidence="2" id="KW-1185">Reference proteome</keyword>
<proteinExistence type="predicted"/>
<dbReference type="EMBL" id="JBBPBN010000024">
    <property type="protein sequence ID" value="KAK9009232.1"/>
    <property type="molecule type" value="Genomic_DNA"/>
</dbReference>
<sequence>MPTLSAYALSMTSCKELQRKPMMEVSPICEKNAGLSRSSLELQLPKAHQKLSCGQCNDYGDTRSYRVDSAMTMEIQEAIVTDRRPATETLEPCAQKRAQEAARFASFEV</sequence>
<accession>A0ABR2R963</accession>
<protein>
    <submittedName>
        <fullName evidence="1">Uncharacterized protein</fullName>
    </submittedName>
</protein>
<evidence type="ECO:0000313" key="1">
    <source>
        <dbReference type="EMBL" id="KAK9009232.1"/>
    </source>
</evidence>
<dbReference type="Proteomes" id="UP001396334">
    <property type="component" value="Unassembled WGS sequence"/>
</dbReference>
<organism evidence="1 2">
    <name type="scientific">Hibiscus sabdariffa</name>
    <name type="common">roselle</name>
    <dbReference type="NCBI Taxonomy" id="183260"/>
    <lineage>
        <taxon>Eukaryota</taxon>
        <taxon>Viridiplantae</taxon>
        <taxon>Streptophyta</taxon>
        <taxon>Embryophyta</taxon>
        <taxon>Tracheophyta</taxon>
        <taxon>Spermatophyta</taxon>
        <taxon>Magnoliopsida</taxon>
        <taxon>eudicotyledons</taxon>
        <taxon>Gunneridae</taxon>
        <taxon>Pentapetalae</taxon>
        <taxon>rosids</taxon>
        <taxon>malvids</taxon>
        <taxon>Malvales</taxon>
        <taxon>Malvaceae</taxon>
        <taxon>Malvoideae</taxon>
        <taxon>Hibiscus</taxon>
    </lineage>
</organism>
<name>A0ABR2R963_9ROSI</name>